<dbReference type="AlphaFoldDB" id="A0AAP6LJW0"/>
<dbReference type="PANTHER" id="PTHR35890:SF3">
    <property type="entry name" value="ECOTIN"/>
    <property type="match status" value="1"/>
</dbReference>
<dbReference type="EMBL" id="JAQZHK010000005">
    <property type="protein sequence ID" value="MDY3512999.1"/>
    <property type="molecule type" value="Genomic_DNA"/>
</dbReference>
<comment type="caution">
    <text evidence="2">The sequence shown here is derived from an EMBL/GenBank/DDBJ whole genome shotgun (WGS) entry which is preliminary data.</text>
</comment>
<dbReference type="InterPro" id="IPR036198">
    <property type="entry name" value="Ecotin_sf"/>
</dbReference>
<dbReference type="SUPFAM" id="SSF49772">
    <property type="entry name" value="Ecotin, trypsin inhibitor"/>
    <property type="match status" value="1"/>
</dbReference>
<protein>
    <submittedName>
        <fullName evidence="2">Ecotin family protein</fullName>
    </submittedName>
</protein>
<dbReference type="Proteomes" id="UP001284033">
    <property type="component" value="Unassembled WGS sequence"/>
</dbReference>
<name>A0AAP6LJW0_RIEAN</name>
<dbReference type="RefSeq" id="WP_154469398.1">
    <property type="nucleotide sequence ID" value="NZ_CP110126.1"/>
</dbReference>
<evidence type="ECO:0000313" key="2">
    <source>
        <dbReference type="EMBL" id="MDY3512999.1"/>
    </source>
</evidence>
<dbReference type="PROSITE" id="PS51257">
    <property type="entry name" value="PROKAR_LIPOPROTEIN"/>
    <property type="match status" value="1"/>
</dbReference>
<sequence>MIFKTILTGVISIGILVGCNSQKQNDMNEPKDINTLIKKMDGYEHLSITLPKKSNENELHLEMTPGKWHKVDCNSYGLLGNIEEKKDQETDISYYFYDTDGNMRSTMMACPDMTLTNKFVVGESKTINYTSNAPIIIFYPKGYEIKLKVKNQQNKEVPTKLP</sequence>
<dbReference type="Pfam" id="PF03974">
    <property type="entry name" value="Ecotin"/>
    <property type="match status" value="1"/>
</dbReference>
<reference evidence="2" key="1">
    <citation type="submission" date="2023-01" db="EMBL/GenBank/DDBJ databases">
        <title>Genome-based studies on antimicrobial resistance profiles of Riemerella anatipestifer in China, 1994 to 2021.</title>
        <authorList>
            <person name="Yang Z."/>
            <person name="Zhu D."/>
        </authorList>
    </citation>
    <scope>NUCLEOTIDE SEQUENCE</scope>
    <source>
        <strain evidence="2">RCAD1218</strain>
    </source>
</reference>
<dbReference type="InterPro" id="IPR005658">
    <property type="entry name" value="Prot_inh_ecotin"/>
</dbReference>
<organism evidence="2 3">
    <name type="scientific">Riemerella anatipestifer</name>
    <name type="common">Moraxella anatipestifer</name>
    <dbReference type="NCBI Taxonomy" id="34085"/>
    <lineage>
        <taxon>Bacteria</taxon>
        <taxon>Pseudomonadati</taxon>
        <taxon>Bacteroidota</taxon>
        <taxon>Flavobacteriia</taxon>
        <taxon>Flavobacteriales</taxon>
        <taxon>Weeksellaceae</taxon>
        <taxon>Riemerella</taxon>
    </lineage>
</organism>
<proteinExistence type="inferred from homology"/>
<evidence type="ECO:0000256" key="1">
    <source>
        <dbReference type="ARBA" id="ARBA00010558"/>
    </source>
</evidence>
<accession>A0AAP6LJW0</accession>
<gene>
    <name evidence="2" type="ORF">PG303_07210</name>
</gene>
<evidence type="ECO:0000313" key="3">
    <source>
        <dbReference type="Proteomes" id="UP001284033"/>
    </source>
</evidence>
<dbReference type="PANTHER" id="PTHR35890">
    <property type="match status" value="1"/>
</dbReference>
<dbReference type="GO" id="GO:0004867">
    <property type="term" value="F:serine-type endopeptidase inhibitor activity"/>
    <property type="evidence" value="ECO:0007669"/>
    <property type="project" value="InterPro"/>
</dbReference>
<dbReference type="Gene3D" id="2.60.40.550">
    <property type="entry name" value="Ecotin"/>
    <property type="match status" value="1"/>
</dbReference>
<comment type="similarity">
    <text evidence="1">Belongs to the protease inhibitor I11 (ecotin) family.</text>
</comment>